<keyword evidence="1" id="KW-0812">Transmembrane</keyword>
<keyword evidence="4" id="KW-1185">Reference proteome</keyword>
<dbReference type="EMBL" id="BAAAZC010000015">
    <property type="protein sequence ID" value="GAA3971815.1"/>
    <property type="molecule type" value="Genomic_DNA"/>
</dbReference>
<name>A0ABP7PVN7_9SPHI</name>
<feature type="signal peptide" evidence="2">
    <location>
        <begin position="1"/>
        <end position="22"/>
    </location>
</feature>
<proteinExistence type="predicted"/>
<dbReference type="RefSeq" id="WP_259091600.1">
    <property type="nucleotide sequence ID" value="NZ_BAAAZC010000015.1"/>
</dbReference>
<keyword evidence="1" id="KW-0472">Membrane</keyword>
<organism evidence="3 4">
    <name type="scientific">Mucilaginibacter dorajii</name>
    <dbReference type="NCBI Taxonomy" id="692994"/>
    <lineage>
        <taxon>Bacteria</taxon>
        <taxon>Pseudomonadati</taxon>
        <taxon>Bacteroidota</taxon>
        <taxon>Sphingobacteriia</taxon>
        <taxon>Sphingobacteriales</taxon>
        <taxon>Sphingobacteriaceae</taxon>
        <taxon>Mucilaginibacter</taxon>
    </lineage>
</organism>
<comment type="caution">
    <text evidence="3">The sequence shown here is derived from an EMBL/GenBank/DDBJ whole genome shotgun (WGS) entry which is preliminary data.</text>
</comment>
<sequence length="318" mass="36050">MIKHLKYFLVLLLTGTFYTAFAQAPQAGAKLDRTSIRLGEQTLLHLSIKLNKKDKAEFPVVPDSIAGKIVVVGVKTDTIADKSDATLETIHKAYTVTGFDSGQYVIPSYAFKTGSGVVNSPSVTLQVTTLKVDTTKAFYDIKQPLAIEYTFWDWLRDNWQWVVGILLVLLIIAGLIYYLKTRPKKVVIVEPPVPILPPHIIALQKLAELRDKKLYQQEVKTYHIELSEVMREYLEKRYAIKAHEQTTDEIFDSLRSLQITEDNKNTLRQVLVLADLVKFAKEKPLPFENEQSMDKAIGFVNNTKPAFIPQADKEEGIK</sequence>
<evidence type="ECO:0000256" key="2">
    <source>
        <dbReference type="SAM" id="SignalP"/>
    </source>
</evidence>
<evidence type="ECO:0000256" key="1">
    <source>
        <dbReference type="SAM" id="Phobius"/>
    </source>
</evidence>
<accession>A0ABP7PVN7</accession>
<evidence type="ECO:0000313" key="4">
    <source>
        <dbReference type="Proteomes" id="UP001500742"/>
    </source>
</evidence>
<gene>
    <name evidence="3" type="ORF">GCM10022210_21650</name>
</gene>
<dbReference type="Proteomes" id="UP001500742">
    <property type="component" value="Unassembled WGS sequence"/>
</dbReference>
<reference evidence="4" key="1">
    <citation type="journal article" date="2019" name="Int. J. Syst. Evol. Microbiol.">
        <title>The Global Catalogue of Microorganisms (GCM) 10K type strain sequencing project: providing services to taxonomists for standard genome sequencing and annotation.</title>
        <authorList>
            <consortium name="The Broad Institute Genomics Platform"/>
            <consortium name="The Broad Institute Genome Sequencing Center for Infectious Disease"/>
            <person name="Wu L."/>
            <person name="Ma J."/>
        </authorList>
    </citation>
    <scope>NUCLEOTIDE SEQUENCE [LARGE SCALE GENOMIC DNA]</scope>
    <source>
        <strain evidence="4">JCM 16601</strain>
    </source>
</reference>
<evidence type="ECO:0008006" key="5">
    <source>
        <dbReference type="Google" id="ProtNLM"/>
    </source>
</evidence>
<evidence type="ECO:0000313" key="3">
    <source>
        <dbReference type="EMBL" id="GAA3971815.1"/>
    </source>
</evidence>
<keyword evidence="2" id="KW-0732">Signal</keyword>
<keyword evidence="1" id="KW-1133">Transmembrane helix</keyword>
<feature type="transmembrane region" description="Helical" evidence="1">
    <location>
        <begin position="159"/>
        <end position="179"/>
    </location>
</feature>
<feature type="chain" id="PRO_5046769186" description="Protein BatD" evidence="2">
    <location>
        <begin position="23"/>
        <end position="318"/>
    </location>
</feature>
<protein>
    <recommendedName>
        <fullName evidence="5">Protein BatD</fullName>
    </recommendedName>
</protein>